<feature type="transmembrane region" description="Helical" evidence="1">
    <location>
        <begin position="62"/>
        <end position="83"/>
    </location>
</feature>
<feature type="transmembrane region" description="Helical" evidence="1">
    <location>
        <begin position="187"/>
        <end position="205"/>
    </location>
</feature>
<keyword evidence="1" id="KW-0472">Membrane</keyword>
<dbReference type="AlphaFoldDB" id="A0AAJ1W6I1"/>
<keyword evidence="1" id="KW-0812">Transmembrane</keyword>
<protein>
    <submittedName>
        <fullName evidence="2">DUF5134 domain-containing protein</fullName>
    </submittedName>
</protein>
<feature type="transmembrane region" description="Helical" evidence="1">
    <location>
        <begin position="39"/>
        <end position="56"/>
    </location>
</feature>
<gene>
    <name evidence="2" type="ORF">QXL92_32350</name>
</gene>
<reference evidence="2" key="1">
    <citation type="submission" date="2023-06" db="EMBL/GenBank/DDBJ databases">
        <title>Identification of two novel mycobacterium reveal diversities and complexities of Mycobacterium gordonae clade.</title>
        <authorList>
            <person name="Matsumoto Y."/>
            <person name="Nakamura S."/>
            <person name="Motooka D."/>
            <person name="Fukushima K."/>
        </authorList>
    </citation>
    <scope>NUCLEOTIDE SEQUENCE</scope>
    <source>
        <strain evidence="2">TY812</strain>
    </source>
</reference>
<dbReference type="Pfam" id="PF17197">
    <property type="entry name" value="DUF5134"/>
    <property type="match status" value="1"/>
</dbReference>
<feature type="transmembrane region" description="Helical" evidence="1">
    <location>
        <begin position="6"/>
        <end position="27"/>
    </location>
</feature>
<evidence type="ECO:0000313" key="2">
    <source>
        <dbReference type="EMBL" id="MDP7739426.1"/>
    </source>
</evidence>
<proteinExistence type="predicted"/>
<organism evidence="2 3">
    <name type="scientific">Mycobacterium paragordonae</name>
    <dbReference type="NCBI Taxonomy" id="1389713"/>
    <lineage>
        <taxon>Bacteria</taxon>
        <taxon>Bacillati</taxon>
        <taxon>Actinomycetota</taxon>
        <taxon>Actinomycetes</taxon>
        <taxon>Mycobacteriales</taxon>
        <taxon>Mycobacteriaceae</taxon>
        <taxon>Mycobacterium</taxon>
    </lineage>
</organism>
<name>A0AAJ1W6I1_9MYCO</name>
<dbReference type="EMBL" id="JAUFSA010000005">
    <property type="protein sequence ID" value="MDP7739426.1"/>
    <property type="molecule type" value="Genomic_DNA"/>
</dbReference>
<feature type="transmembrane region" description="Helical" evidence="1">
    <location>
        <begin position="90"/>
        <end position="110"/>
    </location>
</feature>
<evidence type="ECO:0000256" key="1">
    <source>
        <dbReference type="SAM" id="Phobius"/>
    </source>
</evidence>
<accession>A0AAJ1W6I1</accession>
<dbReference type="Proteomes" id="UP001229081">
    <property type="component" value="Unassembled WGS sequence"/>
</dbReference>
<feature type="transmembrane region" description="Helical" evidence="1">
    <location>
        <begin position="147"/>
        <end position="167"/>
    </location>
</feature>
<dbReference type="RefSeq" id="WP_084023270.1">
    <property type="nucleotide sequence ID" value="NZ_BLKX01000002.1"/>
</dbReference>
<sequence length="207" mass="22634">MIDDLILRWVVTALFVISAAECARAIAKKPRPWTLSVSHGWHLLMAVGMAVMAWPWGVRLPATGPAVFFLLGAVWFVAVAVAAGPIRDRLALDGYHALMMLATAWMYAIMDPHLLGTQPATPMPGMEMMPGMDMDAAHMSGSNGHPVWFSATNWVGVVGFAAAALWWTYRYFHRRQHEPVGCSLSQLVQAMLAAGMSILFLAALFPI</sequence>
<evidence type="ECO:0000313" key="3">
    <source>
        <dbReference type="Proteomes" id="UP001229081"/>
    </source>
</evidence>
<dbReference type="InterPro" id="IPR033458">
    <property type="entry name" value="DUF5134"/>
</dbReference>
<comment type="caution">
    <text evidence="2">The sequence shown here is derived from an EMBL/GenBank/DDBJ whole genome shotgun (WGS) entry which is preliminary data.</text>
</comment>
<dbReference type="KEGG" id="mpag:C0J29_30255"/>
<keyword evidence="1" id="KW-1133">Transmembrane helix</keyword>